<evidence type="ECO:0000313" key="4">
    <source>
        <dbReference type="Proteomes" id="UP001155500"/>
    </source>
</evidence>
<dbReference type="Gene3D" id="2.180.10.10">
    <property type="entry name" value="RHS repeat-associated core"/>
    <property type="match status" value="1"/>
</dbReference>
<dbReference type="RefSeq" id="WP_279571739.1">
    <property type="nucleotide sequence ID" value="NZ_LWID01000001.1"/>
</dbReference>
<comment type="caution">
    <text evidence="3">The sequence shown here is derived from an EMBL/GenBank/DDBJ whole genome shotgun (WGS) entry which is preliminary data.</text>
</comment>
<reference evidence="3" key="1">
    <citation type="submission" date="2016-03" db="EMBL/GenBank/DDBJ databases">
        <title>Co-evolution between Pasteurellaceae and their hosts.</title>
        <authorList>
            <person name="Hansen M.J."/>
            <person name="Bojesen A.M."/>
            <person name="Planet P."/>
        </authorList>
    </citation>
    <scope>NUCLEOTIDE SEQUENCE</scope>
    <source>
        <strain evidence="3">146/S8/89</strain>
    </source>
</reference>
<dbReference type="Pfam" id="PF03527">
    <property type="entry name" value="RHS"/>
    <property type="match status" value="1"/>
</dbReference>
<dbReference type="InterPro" id="IPR050708">
    <property type="entry name" value="T6SS_VgrG/RHS"/>
</dbReference>
<dbReference type="PANTHER" id="PTHR32305">
    <property type="match status" value="1"/>
</dbReference>
<sequence>MESRIEFIWDGSHLLQEKHHKTDRTYQYIYSHPASYEPLAQVENDGEKQSIYYFHCDQIGIPRELTDEQGKLCWYGDYQGWGVIKHQTSLIENIHQPFRLQNQYYDQETGLHYNFYRYYDSHMGRFTQRDPIGLLGGENLYQFAPNTVSWVDPLGLNPIVYFIIVGAISGAAVETGTQMYDNVLEDDKKWNDFDYSEIAISAGIGAITGPAVGNVAKCAKLGKELKIGKNMRIAPFGNRTNHPIGKYPHYHRRGKPVNGKTPDAQGIGRHRPWETKQSDSS</sequence>
<dbReference type="PRINTS" id="PR00394">
    <property type="entry name" value="RHSPROTEIN"/>
</dbReference>
<feature type="domain" description="RHS protein conserved region" evidence="2">
    <location>
        <begin position="51"/>
        <end position="84"/>
    </location>
</feature>
<organism evidence="3 4">
    <name type="scientific">Volucribacter amazonae</name>
    <dbReference type="NCBI Taxonomy" id="256731"/>
    <lineage>
        <taxon>Bacteria</taxon>
        <taxon>Pseudomonadati</taxon>
        <taxon>Pseudomonadota</taxon>
        <taxon>Gammaproteobacteria</taxon>
        <taxon>Pasteurellales</taxon>
        <taxon>Pasteurellaceae</taxon>
        <taxon>Volucribacter</taxon>
    </lineage>
</organism>
<protein>
    <recommendedName>
        <fullName evidence="2">RHS protein conserved region domain-containing protein</fullName>
    </recommendedName>
</protein>
<dbReference type="NCBIfam" id="TIGR03696">
    <property type="entry name" value="Rhs_assc_core"/>
    <property type="match status" value="1"/>
</dbReference>
<name>A0A9X4PBF0_9PAST</name>
<gene>
    <name evidence="3" type="ORF">A6A20_01030</name>
</gene>
<dbReference type="AlphaFoldDB" id="A0A9X4PBF0"/>
<feature type="region of interest" description="Disordered" evidence="1">
    <location>
        <begin position="238"/>
        <end position="281"/>
    </location>
</feature>
<feature type="compositionally biased region" description="Basic and acidic residues" evidence="1">
    <location>
        <begin position="271"/>
        <end position="281"/>
    </location>
</feature>
<dbReference type="PANTHER" id="PTHR32305:SF15">
    <property type="entry name" value="PROTEIN RHSA-RELATED"/>
    <property type="match status" value="1"/>
</dbReference>
<dbReference type="InterPro" id="IPR022385">
    <property type="entry name" value="Rhs_assc_core"/>
</dbReference>
<keyword evidence="4" id="KW-1185">Reference proteome</keyword>
<dbReference type="Proteomes" id="UP001155500">
    <property type="component" value="Unassembled WGS sequence"/>
</dbReference>
<proteinExistence type="predicted"/>
<evidence type="ECO:0000313" key="3">
    <source>
        <dbReference type="EMBL" id="MDG6894246.1"/>
    </source>
</evidence>
<accession>A0A9X4PBF0</accession>
<evidence type="ECO:0000256" key="1">
    <source>
        <dbReference type="SAM" id="MobiDB-lite"/>
    </source>
</evidence>
<dbReference type="InterPro" id="IPR001826">
    <property type="entry name" value="RHS"/>
</dbReference>
<dbReference type="EMBL" id="LWID01000001">
    <property type="protein sequence ID" value="MDG6894246.1"/>
    <property type="molecule type" value="Genomic_DNA"/>
</dbReference>
<evidence type="ECO:0000259" key="2">
    <source>
        <dbReference type="Pfam" id="PF03527"/>
    </source>
</evidence>